<sequence length="121" mass="14775">MKTNQHYYLLEFKFKTKNDKYQYNTYCPRKKAFYDKYLFESSLLDLQNNQRNKKPHCNKKIKIFWLAFETGPPNKDEEFTKFVNKTHDQQLPAARRSITSDYAQHLALTYNMWMYSSTYKN</sequence>
<comment type="caution">
    <text evidence="1">The sequence shown here is derived from an EMBL/GenBank/DDBJ whole genome shotgun (WGS) entry which is preliminary data.</text>
</comment>
<dbReference type="AlphaFoldDB" id="X6P9D7"/>
<keyword evidence="2" id="KW-1185">Reference proteome</keyword>
<proteinExistence type="predicted"/>
<evidence type="ECO:0000313" key="2">
    <source>
        <dbReference type="Proteomes" id="UP000023152"/>
    </source>
</evidence>
<dbReference type="EMBL" id="ASPP01002736">
    <property type="protein sequence ID" value="ETO34247.1"/>
    <property type="molecule type" value="Genomic_DNA"/>
</dbReference>
<name>X6P9D7_RETFI</name>
<organism evidence="1 2">
    <name type="scientific">Reticulomyxa filosa</name>
    <dbReference type="NCBI Taxonomy" id="46433"/>
    <lineage>
        <taxon>Eukaryota</taxon>
        <taxon>Sar</taxon>
        <taxon>Rhizaria</taxon>
        <taxon>Retaria</taxon>
        <taxon>Foraminifera</taxon>
        <taxon>Monothalamids</taxon>
        <taxon>Reticulomyxidae</taxon>
        <taxon>Reticulomyxa</taxon>
    </lineage>
</organism>
<reference evidence="1 2" key="1">
    <citation type="journal article" date="2013" name="Curr. Biol.">
        <title>The Genome of the Foraminiferan Reticulomyxa filosa.</title>
        <authorList>
            <person name="Glockner G."/>
            <person name="Hulsmann N."/>
            <person name="Schleicher M."/>
            <person name="Noegel A.A."/>
            <person name="Eichinger L."/>
            <person name="Gallinger C."/>
            <person name="Pawlowski J."/>
            <person name="Sierra R."/>
            <person name="Euteneuer U."/>
            <person name="Pillet L."/>
            <person name="Moustafa A."/>
            <person name="Platzer M."/>
            <person name="Groth M."/>
            <person name="Szafranski K."/>
            <person name="Schliwa M."/>
        </authorList>
    </citation>
    <scope>NUCLEOTIDE SEQUENCE [LARGE SCALE GENOMIC DNA]</scope>
</reference>
<gene>
    <name evidence="1" type="ORF">RFI_02847</name>
</gene>
<accession>X6P9D7</accession>
<evidence type="ECO:0000313" key="1">
    <source>
        <dbReference type="EMBL" id="ETO34247.1"/>
    </source>
</evidence>
<protein>
    <submittedName>
        <fullName evidence="1">Uncharacterized protein</fullName>
    </submittedName>
</protein>
<dbReference type="Proteomes" id="UP000023152">
    <property type="component" value="Unassembled WGS sequence"/>
</dbReference>